<sequence length="63" mass="7192">MIEDRNADSDEEEREVQDEELNRSDSEGEPEIEMNWNIMQFLPTAGACQTNFNVSGRGLSDKL</sequence>
<feature type="region of interest" description="Disordered" evidence="1">
    <location>
        <begin position="1"/>
        <end position="30"/>
    </location>
</feature>
<name>A0A9D3YU54_DREPO</name>
<dbReference type="Proteomes" id="UP000828390">
    <property type="component" value="Unassembled WGS sequence"/>
</dbReference>
<proteinExistence type="predicted"/>
<feature type="compositionally biased region" description="Acidic residues" evidence="1">
    <location>
        <begin position="9"/>
        <end position="19"/>
    </location>
</feature>
<gene>
    <name evidence="2" type="ORF">DPMN_079649</name>
</gene>
<reference evidence="2" key="2">
    <citation type="submission" date="2020-11" db="EMBL/GenBank/DDBJ databases">
        <authorList>
            <person name="McCartney M.A."/>
            <person name="Auch B."/>
            <person name="Kono T."/>
            <person name="Mallez S."/>
            <person name="Becker A."/>
            <person name="Gohl D.M."/>
            <person name="Silverstein K.A.T."/>
            <person name="Koren S."/>
            <person name="Bechman K.B."/>
            <person name="Herman A."/>
            <person name="Abrahante J.E."/>
            <person name="Garbe J."/>
        </authorList>
    </citation>
    <scope>NUCLEOTIDE SEQUENCE</scope>
    <source>
        <strain evidence="2">Duluth1</strain>
        <tissue evidence="2">Whole animal</tissue>
    </source>
</reference>
<comment type="caution">
    <text evidence="2">The sequence shown here is derived from an EMBL/GenBank/DDBJ whole genome shotgun (WGS) entry which is preliminary data.</text>
</comment>
<organism evidence="2 3">
    <name type="scientific">Dreissena polymorpha</name>
    <name type="common">Zebra mussel</name>
    <name type="synonym">Mytilus polymorpha</name>
    <dbReference type="NCBI Taxonomy" id="45954"/>
    <lineage>
        <taxon>Eukaryota</taxon>
        <taxon>Metazoa</taxon>
        <taxon>Spiralia</taxon>
        <taxon>Lophotrochozoa</taxon>
        <taxon>Mollusca</taxon>
        <taxon>Bivalvia</taxon>
        <taxon>Autobranchia</taxon>
        <taxon>Heteroconchia</taxon>
        <taxon>Euheterodonta</taxon>
        <taxon>Imparidentia</taxon>
        <taxon>Neoheterodontei</taxon>
        <taxon>Myida</taxon>
        <taxon>Dreissenoidea</taxon>
        <taxon>Dreissenidae</taxon>
        <taxon>Dreissena</taxon>
    </lineage>
</organism>
<accession>A0A9D3YU54</accession>
<dbReference type="EMBL" id="JAIWYP010000015">
    <property type="protein sequence ID" value="KAH3704591.1"/>
    <property type="molecule type" value="Genomic_DNA"/>
</dbReference>
<evidence type="ECO:0000313" key="2">
    <source>
        <dbReference type="EMBL" id="KAH3704591.1"/>
    </source>
</evidence>
<reference evidence="2" key="1">
    <citation type="journal article" date="2019" name="bioRxiv">
        <title>The Genome of the Zebra Mussel, Dreissena polymorpha: A Resource for Invasive Species Research.</title>
        <authorList>
            <person name="McCartney M.A."/>
            <person name="Auch B."/>
            <person name="Kono T."/>
            <person name="Mallez S."/>
            <person name="Zhang Y."/>
            <person name="Obille A."/>
            <person name="Becker A."/>
            <person name="Abrahante J.E."/>
            <person name="Garbe J."/>
            <person name="Badalamenti J.P."/>
            <person name="Herman A."/>
            <person name="Mangelson H."/>
            <person name="Liachko I."/>
            <person name="Sullivan S."/>
            <person name="Sone E.D."/>
            <person name="Koren S."/>
            <person name="Silverstein K.A.T."/>
            <person name="Beckman K.B."/>
            <person name="Gohl D.M."/>
        </authorList>
    </citation>
    <scope>NUCLEOTIDE SEQUENCE</scope>
    <source>
        <strain evidence="2">Duluth1</strain>
        <tissue evidence="2">Whole animal</tissue>
    </source>
</reference>
<evidence type="ECO:0000256" key="1">
    <source>
        <dbReference type="SAM" id="MobiDB-lite"/>
    </source>
</evidence>
<keyword evidence="3" id="KW-1185">Reference proteome</keyword>
<dbReference type="AlphaFoldDB" id="A0A9D3YU54"/>
<protein>
    <submittedName>
        <fullName evidence="2">Uncharacterized protein</fullName>
    </submittedName>
</protein>
<evidence type="ECO:0000313" key="3">
    <source>
        <dbReference type="Proteomes" id="UP000828390"/>
    </source>
</evidence>